<comment type="caution">
    <text evidence="1">The sequence shown here is derived from an EMBL/GenBank/DDBJ whole genome shotgun (WGS) entry which is preliminary data.</text>
</comment>
<gene>
    <name evidence="1" type="ORF">GWI33_018264</name>
</gene>
<evidence type="ECO:0000313" key="1">
    <source>
        <dbReference type="EMBL" id="KAF7268636.1"/>
    </source>
</evidence>
<reference evidence="1" key="1">
    <citation type="submission" date="2020-08" db="EMBL/GenBank/DDBJ databases">
        <title>Genome sequencing and assembly of the red palm weevil Rhynchophorus ferrugineus.</title>
        <authorList>
            <person name="Dias G.B."/>
            <person name="Bergman C.M."/>
            <person name="Manee M."/>
        </authorList>
    </citation>
    <scope>NUCLEOTIDE SEQUENCE</scope>
    <source>
        <strain evidence="1">AA-2017</strain>
        <tissue evidence="1">Whole larva</tissue>
    </source>
</reference>
<dbReference type="OrthoDB" id="8184381at2759"/>
<dbReference type="AlphaFoldDB" id="A0A834M5F4"/>
<name>A0A834M5F4_RHYFE</name>
<accession>A0A834M5F4</accession>
<organism evidence="1 2">
    <name type="scientific">Rhynchophorus ferrugineus</name>
    <name type="common">Red palm weevil</name>
    <name type="synonym">Curculio ferrugineus</name>
    <dbReference type="NCBI Taxonomy" id="354439"/>
    <lineage>
        <taxon>Eukaryota</taxon>
        <taxon>Metazoa</taxon>
        <taxon>Ecdysozoa</taxon>
        <taxon>Arthropoda</taxon>
        <taxon>Hexapoda</taxon>
        <taxon>Insecta</taxon>
        <taxon>Pterygota</taxon>
        <taxon>Neoptera</taxon>
        <taxon>Endopterygota</taxon>
        <taxon>Coleoptera</taxon>
        <taxon>Polyphaga</taxon>
        <taxon>Cucujiformia</taxon>
        <taxon>Curculionidae</taxon>
        <taxon>Dryophthorinae</taxon>
        <taxon>Rhynchophorus</taxon>
    </lineage>
</organism>
<sequence length="97" mass="10735">MADGLHAADPVGDVIEKTLANIIMDLKTDQGANVLTSEDKVNAYYVPGESAQLFDNLCGRNDRQDHDEGLLLVGCEQDDCRKKRCVDRYDSSESSDR</sequence>
<protein>
    <submittedName>
        <fullName evidence="1">Uncharacterized protein</fullName>
    </submittedName>
</protein>
<proteinExistence type="predicted"/>
<dbReference type="EMBL" id="JAACXV010014315">
    <property type="protein sequence ID" value="KAF7268636.1"/>
    <property type="molecule type" value="Genomic_DNA"/>
</dbReference>
<dbReference type="Proteomes" id="UP000625711">
    <property type="component" value="Unassembled WGS sequence"/>
</dbReference>
<keyword evidence="2" id="KW-1185">Reference proteome</keyword>
<evidence type="ECO:0000313" key="2">
    <source>
        <dbReference type="Proteomes" id="UP000625711"/>
    </source>
</evidence>